<dbReference type="InterPro" id="IPR036779">
    <property type="entry name" value="LysM_dom_sf"/>
</dbReference>
<dbReference type="InterPro" id="IPR050570">
    <property type="entry name" value="Cell_wall_metabolism_enzyme"/>
</dbReference>
<dbReference type="CDD" id="cd12797">
    <property type="entry name" value="M23_peptidase"/>
    <property type="match status" value="1"/>
</dbReference>
<sequence>MRSSLRLRRHGAAWGALFVWSVLIGAGGVLSGCALDTGQGRPALAAQCRPVSAGYYCVRPGDTLDGVALGFGRKAQDVARWNDVLPDAPLRVGQMLRVAAPDAQPPQVNAAQPVIGHAADMAGAMEATASAQFVWPVHGMIIREFGEDGSRGIEIAGRAGAPIKAAAAGRVVYAGDGIKTYGLMVILKHDDGFVTAYGNNRRLLVKDGEAVQRGAAIAEMGAQGEGGALLQFEMREGSQAVDPLAHLPADSGPIAE</sequence>
<dbReference type="InterPro" id="IPR011055">
    <property type="entry name" value="Dup_hybrid_motif"/>
</dbReference>
<dbReference type="Proteomes" id="UP001139308">
    <property type="component" value="Unassembled WGS sequence"/>
</dbReference>
<dbReference type="SUPFAM" id="SSF54106">
    <property type="entry name" value="LysM domain"/>
    <property type="match status" value="1"/>
</dbReference>
<name>A0A9X2A1N8_9BURK</name>
<feature type="domain" description="LysM" evidence="1">
    <location>
        <begin position="54"/>
        <end position="98"/>
    </location>
</feature>
<dbReference type="GO" id="GO:0004222">
    <property type="term" value="F:metalloendopeptidase activity"/>
    <property type="evidence" value="ECO:0007669"/>
    <property type="project" value="TreeGrafter"/>
</dbReference>
<proteinExistence type="predicted"/>
<dbReference type="Pfam" id="PF01551">
    <property type="entry name" value="Peptidase_M23"/>
    <property type="match status" value="1"/>
</dbReference>
<gene>
    <name evidence="2" type="ORF">L5014_32745</name>
</gene>
<evidence type="ECO:0000313" key="3">
    <source>
        <dbReference type="Proteomes" id="UP001139308"/>
    </source>
</evidence>
<dbReference type="Gene3D" id="2.70.70.10">
    <property type="entry name" value="Glucose Permease (Domain IIA)"/>
    <property type="match status" value="1"/>
</dbReference>
<reference evidence="2" key="1">
    <citation type="submission" date="2022-01" db="EMBL/GenBank/DDBJ databases">
        <title>Genome sequence and assembly of Parabukholderia sp. RG36.</title>
        <authorList>
            <person name="Chhetri G."/>
        </authorList>
    </citation>
    <scope>NUCLEOTIDE SEQUENCE</scope>
    <source>
        <strain evidence="2">RG36</strain>
    </source>
</reference>
<dbReference type="Pfam" id="PF01476">
    <property type="entry name" value="LysM"/>
    <property type="match status" value="1"/>
</dbReference>
<comment type="caution">
    <text evidence="2">The sequence shown here is derived from an EMBL/GenBank/DDBJ whole genome shotgun (WGS) entry which is preliminary data.</text>
</comment>
<dbReference type="RefSeq" id="WP_238467940.1">
    <property type="nucleotide sequence ID" value="NZ_JAKLJA010000048.1"/>
</dbReference>
<dbReference type="CDD" id="cd00118">
    <property type="entry name" value="LysM"/>
    <property type="match status" value="1"/>
</dbReference>
<dbReference type="PANTHER" id="PTHR21666:SF270">
    <property type="entry name" value="MUREIN HYDROLASE ACTIVATOR ENVC"/>
    <property type="match status" value="1"/>
</dbReference>
<organism evidence="2 3">
    <name type="scientific">Paraburkholderia tagetis</name>
    <dbReference type="NCBI Taxonomy" id="2913261"/>
    <lineage>
        <taxon>Bacteria</taxon>
        <taxon>Pseudomonadati</taxon>
        <taxon>Pseudomonadota</taxon>
        <taxon>Betaproteobacteria</taxon>
        <taxon>Burkholderiales</taxon>
        <taxon>Burkholderiaceae</taxon>
        <taxon>Paraburkholderia</taxon>
    </lineage>
</organism>
<protein>
    <submittedName>
        <fullName evidence="2">Peptidoglycan DD-metalloendopeptidase family protein</fullName>
    </submittedName>
</protein>
<dbReference type="Gene3D" id="3.10.350.10">
    <property type="entry name" value="LysM domain"/>
    <property type="match status" value="1"/>
</dbReference>
<dbReference type="EMBL" id="JAKLJA010000048">
    <property type="protein sequence ID" value="MCG5078051.1"/>
    <property type="molecule type" value="Genomic_DNA"/>
</dbReference>
<dbReference type="AlphaFoldDB" id="A0A9X2A1N8"/>
<dbReference type="PROSITE" id="PS51257">
    <property type="entry name" value="PROKAR_LIPOPROTEIN"/>
    <property type="match status" value="1"/>
</dbReference>
<accession>A0A9X2A1N8</accession>
<dbReference type="PANTHER" id="PTHR21666">
    <property type="entry name" value="PEPTIDASE-RELATED"/>
    <property type="match status" value="1"/>
</dbReference>
<dbReference type="SUPFAM" id="SSF51261">
    <property type="entry name" value="Duplicated hybrid motif"/>
    <property type="match status" value="1"/>
</dbReference>
<dbReference type="InterPro" id="IPR016047">
    <property type="entry name" value="M23ase_b-sheet_dom"/>
</dbReference>
<dbReference type="PROSITE" id="PS51782">
    <property type="entry name" value="LYSM"/>
    <property type="match status" value="1"/>
</dbReference>
<dbReference type="InterPro" id="IPR018392">
    <property type="entry name" value="LysM"/>
</dbReference>
<evidence type="ECO:0000259" key="1">
    <source>
        <dbReference type="PROSITE" id="PS51782"/>
    </source>
</evidence>
<evidence type="ECO:0000313" key="2">
    <source>
        <dbReference type="EMBL" id="MCG5078051.1"/>
    </source>
</evidence>
<keyword evidence="3" id="KW-1185">Reference proteome</keyword>